<proteinExistence type="predicted"/>
<feature type="compositionally biased region" description="Acidic residues" evidence="1">
    <location>
        <begin position="117"/>
        <end position="130"/>
    </location>
</feature>
<gene>
    <name evidence="2" type="ORF">CYMTET_49557</name>
</gene>
<reference evidence="2 3" key="1">
    <citation type="journal article" date="2015" name="Genome Biol. Evol.">
        <title>Comparative Genomics of a Bacterivorous Green Alga Reveals Evolutionary Causalities and Consequences of Phago-Mixotrophic Mode of Nutrition.</title>
        <authorList>
            <person name="Burns J.A."/>
            <person name="Paasch A."/>
            <person name="Narechania A."/>
            <person name="Kim E."/>
        </authorList>
    </citation>
    <scope>NUCLEOTIDE SEQUENCE [LARGE SCALE GENOMIC DNA]</scope>
    <source>
        <strain evidence="2 3">PLY_AMNH</strain>
    </source>
</reference>
<dbReference type="Proteomes" id="UP001190700">
    <property type="component" value="Unassembled WGS sequence"/>
</dbReference>
<feature type="region of interest" description="Disordered" evidence="1">
    <location>
        <begin position="103"/>
        <end position="130"/>
    </location>
</feature>
<dbReference type="AlphaFoldDB" id="A0AAE0BRN4"/>
<accession>A0AAE0BRN4</accession>
<protein>
    <submittedName>
        <fullName evidence="2">Uncharacterized protein</fullName>
    </submittedName>
</protein>
<evidence type="ECO:0000313" key="3">
    <source>
        <dbReference type="Proteomes" id="UP001190700"/>
    </source>
</evidence>
<dbReference type="EMBL" id="LGRX02033589">
    <property type="protein sequence ID" value="KAK3240620.1"/>
    <property type="molecule type" value="Genomic_DNA"/>
</dbReference>
<evidence type="ECO:0000313" key="2">
    <source>
        <dbReference type="EMBL" id="KAK3240620.1"/>
    </source>
</evidence>
<keyword evidence="3" id="KW-1185">Reference proteome</keyword>
<evidence type="ECO:0000256" key="1">
    <source>
        <dbReference type="SAM" id="MobiDB-lite"/>
    </source>
</evidence>
<organism evidence="2 3">
    <name type="scientific">Cymbomonas tetramitiformis</name>
    <dbReference type="NCBI Taxonomy" id="36881"/>
    <lineage>
        <taxon>Eukaryota</taxon>
        <taxon>Viridiplantae</taxon>
        <taxon>Chlorophyta</taxon>
        <taxon>Pyramimonadophyceae</taxon>
        <taxon>Pyramimonadales</taxon>
        <taxon>Pyramimonadaceae</taxon>
        <taxon>Cymbomonas</taxon>
    </lineage>
</organism>
<comment type="caution">
    <text evidence="2">The sequence shown here is derived from an EMBL/GenBank/DDBJ whole genome shotgun (WGS) entry which is preliminary data.</text>
</comment>
<sequence>MYRRRLKDIKKTSSGIQKTCRRRPDDNFWMSSRKIFCTSSGNQKMVDISRRRLLDVFWMSSGPRRRLRRRSEDVQKTFRRRSEDVQKTRLLIFPECREVENAHPPEAATGQFAGVSMDEDDEDDEDDPDDDIPLAYRNLPTDYTIDMLAKSAGKSFAVTVAAGNDGCSFTIRMPGNNAVSMPMHFVEVLEVDLNTNRVKWGVLASMCASAYADNEENKQNLL</sequence>
<name>A0AAE0BRN4_9CHLO</name>